<organism evidence="2 3">
    <name type="scientific">Pseudaestuariivita atlantica</name>
    <dbReference type="NCBI Taxonomy" id="1317121"/>
    <lineage>
        <taxon>Bacteria</taxon>
        <taxon>Pseudomonadati</taxon>
        <taxon>Pseudomonadota</taxon>
        <taxon>Alphaproteobacteria</taxon>
        <taxon>Rhodobacterales</taxon>
        <taxon>Paracoccaceae</taxon>
        <taxon>Pseudaestuariivita</taxon>
    </lineage>
</organism>
<evidence type="ECO:0000313" key="3">
    <source>
        <dbReference type="Proteomes" id="UP000036938"/>
    </source>
</evidence>
<protein>
    <submittedName>
        <fullName evidence="2">Transposase</fullName>
    </submittedName>
</protein>
<dbReference type="InterPro" id="IPR024463">
    <property type="entry name" value="Transposase_TnpC_homeodom"/>
</dbReference>
<sequence>MTVPDKLPDDIAELKAIIRVQQDQNARLEALVASFKKALFGSKSEKIDPGQYELELEDIETAIAQVEAEIDADQRTAAVRPPKPRQTNRGSLPKHLERVEVIIEPEASCACRVE</sequence>
<evidence type="ECO:0000313" key="2">
    <source>
        <dbReference type="EMBL" id="KNG91753.1"/>
    </source>
</evidence>
<dbReference type="AlphaFoldDB" id="A0A0L1JK17"/>
<dbReference type="STRING" id="1317121.ATO11_21030"/>
<feature type="domain" description="Transposase TnpC homeodomain" evidence="1">
    <location>
        <begin position="27"/>
        <end position="101"/>
    </location>
</feature>
<comment type="caution">
    <text evidence="2">The sequence shown here is derived from an EMBL/GenBank/DDBJ whole genome shotgun (WGS) entry which is preliminary data.</text>
</comment>
<proteinExistence type="predicted"/>
<dbReference type="RefSeq" id="WP_207383008.1">
    <property type="nucleotide sequence ID" value="NZ_AQQZ01000042.1"/>
</dbReference>
<dbReference type="EMBL" id="AQQZ01000042">
    <property type="protein sequence ID" value="KNG91753.1"/>
    <property type="molecule type" value="Genomic_DNA"/>
</dbReference>
<dbReference type="Pfam" id="PF13007">
    <property type="entry name" value="LZ_Tnp_IS66"/>
    <property type="match status" value="1"/>
</dbReference>
<accession>A0A0L1JK17</accession>
<evidence type="ECO:0000259" key="1">
    <source>
        <dbReference type="Pfam" id="PF13007"/>
    </source>
</evidence>
<feature type="non-terminal residue" evidence="2">
    <location>
        <position position="114"/>
    </location>
</feature>
<gene>
    <name evidence="2" type="ORF">ATO11_21030</name>
</gene>
<keyword evidence="3" id="KW-1185">Reference proteome</keyword>
<reference evidence="2 3" key="1">
    <citation type="journal article" date="2015" name="Int. J. Syst. Evol. Microbiol.">
        <title>Aestuariivita atlantica sp. nov., isolated from deep sea sediment of the Atlantic Ocean.</title>
        <authorList>
            <person name="Li G."/>
            <person name="Lai Q."/>
            <person name="Du Y."/>
            <person name="Liu X."/>
            <person name="Sun F."/>
            <person name="Shao Z."/>
        </authorList>
    </citation>
    <scope>NUCLEOTIDE SEQUENCE [LARGE SCALE GENOMIC DNA]</scope>
    <source>
        <strain evidence="2 3">22II-S11-z3</strain>
    </source>
</reference>
<dbReference type="Proteomes" id="UP000036938">
    <property type="component" value="Unassembled WGS sequence"/>
</dbReference>
<name>A0A0L1JK17_9RHOB</name>